<comment type="caution">
    <text evidence="1">The sequence shown here is derived from an EMBL/GenBank/DDBJ whole genome shotgun (WGS) entry which is preliminary data.</text>
</comment>
<protein>
    <submittedName>
        <fullName evidence="1">Uncharacterized protein</fullName>
    </submittedName>
</protein>
<accession>A0ACC1RL22</accession>
<keyword evidence="2" id="KW-1185">Reference proteome</keyword>
<proteinExistence type="predicted"/>
<evidence type="ECO:0000313" key="1">
    <source>
        <dbReference type="EMBL" id="KAJ3521127.1"/>
    </source>
</evidence>
<name>A0ACC1RL22_9HYPO</name>
<dbReference type="Proteomes" id="UP001148629">
    <property type="component" value="Unassembled WGS sequence"/>
</dbReference>
<organism evidence="1 2">
    <name type="scientific">Fusarium decemcellulare</name>
    <dbReference type="NCBI Taxonomy" id="57161"/>
    <lineage>
        <taxon>Eukaryota</taxon>
        <taxon>Fungi</taxon>
        <taxon>Dikarya</taxon>
        <taxon>Ascomycota</taxon>
        <taxon>Pezizomycotina</taxon>
        <taxon>Sordariomycetes</taxon>
        <taxon>Hypocreomycetidae</taxon>
        <taxon>Hypocreales</taxon>
        <taxon>Nectriaceae</taxon>
        <taxon>Fusarium</taxon>
        <taxon>Fusarium decemcellulare species complex</taxon>
    </lineage>
</organism>
<gene>
    <name evidence="1" type="ORF">NM208_g13437</name>
</gene>
<evidence type="ECO:0000313" key="2">
    <source>
        <dbReference type="Proteomes" id="UP001148629"/>
    </source>
</evidence>
<sequence length="200" mass="21779">MHVLQWRSTCAATGYTKLFAELDLLPGISRAGEACGSEKQSKEIVEAISPAVLSEGTRVRSWLEYRSKPYRGNIGGPRRDLDVEDDCGVGILDLDSESRRELLTRATLPGMLACPAKAPCSVTGTYVCRAESDTTRCLRAGEVTKNSSWPFRKTGLSNERHWPGKIDAPIVAQEIMVSDLVAGRQRTPPLASVDMVAAQT</sequence>
<reference evidence="1" key="1">
    <citation type="submission" date="2022-08" db="EMBL/GenBank/DDBJ databases">
        <title>Genome Sequence of Fusarium decemcellulare.</title>
        <authorList>
            <person name="Buettner E."/>
        </authorList>
    </citation>
    <scope>NUCLEOTIDE SEQUENCE</scope>
    <source>
        <strain evidence="1">Babe19</strain>
    </source>
</reference>
<dbReference type="EMBL" id="JANRMS010002745">
    <property type="protein sequence ID" value="KAJ3521127.1"/>
    <property type="molecule type" value="Genomic_DNA"/>
</dbReference>